<reference evidence="4" key="1">
    <citation type="submission" date="2021-01" db="EMBL/GenBank/DDBJ databases">
        <title>WGS of actinomycetes isolated from Thailand.</title>
        <authorList>
            <person name="Thawai C."/>
        </authorList>
    </citation>
    <scope>NUCLEOTIDE SEQUENCE</scope>
    <source>
        <strain evidence="4">RCU-197</strain>
    </source>
</reference>
<name>A0A937JMV4_9ACTN</name>
<feature type="compositionally biased region" description="Basic and acidic residues" evidence="2">
    <location>
        <begin position="259"/>
        <end position="271"/>
    </location>
</feature>
<comment type="similarity">
    <text evidence="1">Belongs to the thioesterase family.</text>
</comment>
<protein>
    <submittedName>
        <fullName evidence="4">Thioesterase</fullName>
    </submittedName>
</protein>
<evidence type="ECO:0000256" key="2">
    <source>
        <dbReference type="SAM" id="MobiDB-lite"/>
    </source>
</evidence>
<dbReference type="PANTHER" id="PTHR11487:SF0">
    <property type="entry name" value="S-ACYL FATTY ACID SYNTHASE THIOESTERASE, MEDIUM CHAIN"/>
    <property type="match status" value="1"/>
</dbReference>
<dbReference type="Proteomes" id="UP000661858">
    <property type="component" value="Unassembled WGS sequence"/>
</dbReference>
<sequence>MTADTGGLIAWDPPRTARVHLVCVPHAGSGAYQFRSWQRLLSPEVSLLAVQLPGRENRWREPPATHMAEVLDALVPELLSRLQLPYVVVGHSMGALLGYQLAQVLGTRHDRWPEHFVASAALPPDEPLPLSGIDGLDDAELVAELIEQDAIPADIARNDRLVRLVTRPLRGDLAMCDAYVPTAGPPLPCPLDVWRGADDPGVSHDGVQRWSRHSSAGTTFRTFPGGHLYHLADPRSVIDELRRIVTGVRPRGGHARGLHSTDRASVDEEAP</sequence>
<evidence type="ECO:0000313" key="4">
    <source>
        <dbReference type="EMBL" id="MBL1082721.1"/>
    </source>
</evidence>
<gene>
    <name evidence="4" type="ORF">JK359_12145</name>
</gene>
<dbReference type="EMBL" id="JAERRK010000005">
    <property type="protein sequence ID" value="MBL1082721.1"/>
    <property type="molecule type" value="Genomic_DNA"/>
</dbReference>
<dbReference type="Gene3D" id="3.40.50.1820">
    <property type="entry name" value="alpha/beta hydrolase"/>
    <property type="match status" value="1"/>
</dbReference>
<dbReference type="InterPro" id="IPR029058">
    <property type="entry name" value="AB_hydrolase_fold"/>
</dbReference>
<dbReference type="InterPro" id="IPR001031">
    <property type="entry name" value="Thioesterase"/>
</dbReference>
<feature type="region of interest" description="Disordered" evidence="2">
    <location>
        <begin position="250"/>
        <end position="271"/>
    </location>
</feature>
<evidence type="ECO:0000313" key="5">
    <source>
        <dbReference type="Proteomes" id="UP000661858"/>
    </source>
</evidence>
<dbReference type="SUPFAM" id="SSF53474">
    <property type="entry name" value="alpha/beta-Hydrolases"/>
    <property type="match status" value="1"/>
</dbReference>
<dbReference type="InterPro" id="IPR012223">
    <property type="entry name" value="TEII"/>
</dbReference>
<keyword evidence="5" id="KW-1185">Reference proteome</keyword>
<dbReference type="AlphaFoldDB" id="A0A937JMV4"/>
<dbReference type="Pfam" id="PF00975">
    <property type="entry name" value="Thioesterase"/>
    <property type="match status" value="1"/>
</dbReference>
<comment type="caution">
    <text evidence="4">The sequence shown here is derived from an EMBL/GenBank/DDBJ whole genome shotgun (WGS) entry which is preliminary data.</text>
</comment>
<proteinExistence type="inferred from homology"/>
<feature type="domain" description="Thioesterase" evidence="3">
    <location>
        <begin position="20"/>
        <end position="243"/>
    </location>
</feature>
<evidence type="ECO:0000259" key="3">
    <source>
        <dbReference type="Pfam" id="PF00975"/>
    </source>
</evidence>
<accession>A0A937JMV4</accession>
<organism evidence="4 5">
    <name type="scientific">Streptomyces actinomycinicus</name>
    <dbReference type="NCBI Taxonomy" id="1695166"/>
    <lineage>
        <taxon>Bacteria</taxon>
        <taxon>Bacillati</taxon>
        <taxon>Actinomycetota</taxon>
        <taxon>Actinomycetes</taxon>
        <taxon>Kitasatosporales</taxon>
        <taxon>Streptomycetaceae</taxon>
        <taxon>Streptomyces</taxon>
    </lineage>
</organism>
<dbReference type="PANTHER" id="PTHR11487">
    <property type="entry name" value="THIOESTERASE"/>
    <property type="match status" value="1"/>
</dbReference>
<evidence type="ECO:0000256" key="1">
    <source>
        <dbReference type="ARBA" id="ARBA00007169"/>
    </source>
</evidence>
<dbReference type="GO" id="GO:0008610">
    <property type="term" value="P:lipid biosynthetic process"/>
    <property type="evidence" value="ECO:0007669"/>
    <property type="project" value="TreeGrafter"/>
</dbReference>